<keyword evidence="5 10" id="KW-0472">Membrane</keyword>
<comment type="caution">
    <text evidence="12">The sequence shown here is derived from an EMBL/GenBank/DDBJ whole genome shotgun (WGS) entry which is preliminary data.</text>
</comment>
<feature type="transmembrane region" description="Helical" evidence="10">
    <location>
        <begin position="71"/>
        <end position="89"/>
    </location>
</feature>
<dbReference type="InterPro" id="IPR017452">
    <property type="entry name" value="GPCR_Rhodpsn_7TM"/>
</dbReference>
<evidence type="ECO:0000256" key="6">
    <source>
        <dbReference type="ARBA" id="ARBA00023170"/>
    </source>
</evidence>
<dbReference type="PANTHER" id="PTHR45695:SF15">
    <property type="entry name" value="OPSIN RH2"/>
    <property type="match status" value="1"/>
</dbReference>
<proteinExistence type="inferred from homology"/>
<feature type="transmembrane region" description="Helical" evidence="10">
    <location>
        <begin position="225"/>
        <end position="248"/>
    </location>
</feature>
<evidence type="ECO:0000256" key="7">
    <source>
        <dbReference type="ARBA" id="ARBA00023224"/>
    </source>
</evidence>
<feature type="region of interest" description="Disordered" evidence="9">
    <location>
        <begin position="358"/>
        <end position="379"/>
    </location>
</feature>
<dbReference type="EMBL" id="CALNXK010000022">
    <property type="protein sequence ID" value="CAH3110081.1"/>
    <property type="molecule type" value="Genomic_DNA"/>
</dbReference>
<evidence type="ECO:0000256" key="2">
    <source>
        <dbReference type="ARBA" id="ARBA00022692"/>
    </source>
</evidence>
<evidence type="ECO:0000256" key="1">
    <source>
        <dbReference type="ARBA" id="ARBA00004141"/>
    </source>
</evidence>
<feature type="transmembrane region" description="Helical" evidence="10">
    <location>
        <begin position="269"/>
        <end position="293"/>
    </location>
</feature>
<keyword evidence="4 8" id="KW-0297">G-protein coupled receptor</keyword>
<dbReference type="PROSITE" id="PS50262">
    <property type="entry name" value="G_PROTEIN_RECEP_F1_2"/>
    <property type="match status" value="1"/>
</dbReference>
<keyword evidence="7 8" id="KW-0807">Transducer</keyword>
<dbReference type="SUPFAM" id="SSF81321">
    <property type="entry name" value="Family A G protein-coupled receptor-like"/>
    <property type="match status" value="1"/>
</dbReference>
<feature type="transmembrane region" description="Helical" evidence="10">
    <location>
        <begin position="38"/>
        <end position="59"/>
    </location>
</feature>
<name>A0ABN8NJG9_9CNID</name>
<organism evidence="12 13">
    <name type="scientific">Porites lobata</name>
    <dbReference type="NCBI Taxonomy" id="104759"/>
    <lineage>
        <taxon>Eukaryota</taxon>
        <taxon>Metazoa</taxon>
        <taxon>Cnidaria</taxon>
        <taxon>Anthozoa</taxon>
        <taxon>Hexacorallia</taxon>
        <taxon>Scleractinia</taxon>
        <taxon>Fungiina</taxon>
        <taxon>Poritidae</taxon>
        <taxon>Porites</taxon>
    </lineage>
</organism>
<evidence type="ECO:0000313" key="12">
    <source>
        <dbReference type="EMBL" id="CAH3110081.1"/>
    </source>
</evidence>
<dbReference type="Proteomes" id="UP001159405">
    <property type="component" value="Unassembled WGS sequence"/>
</dbReference>
<evidence type="ECO:0000256" key="8">
    <source>
        <dbReference type="RuleBase" id="RU000688"/>
    </source>
</evidence>
<keyword evidence="6 8" id="KW-0675">Receptor</keyword>
<evidence type="ECO:0000256" key="5">
    <source>
        <dbReference type="ARBA" id="ARBA00023136"/>
    </source>
</evidence>
<protein>
    <recommendedName>
        <fullName evidence="11">G-protein coupled receptors family 1 profile domain-containing protein</fullName>
    </recommendedName>
</protein>
<feature type="transmembrane region" description="Helical" evidence="10">
    <location>
        <begin position="151"/>
        <end position="178"/>
    </location>
</feature>
<evidence type="ECO:0000256" key="4">
    <source>
        <dbReference type="ARBA" id="ARBA00023040"/>
    </source>
</evidence>
<evidence type="ECO:0000256" key="9">
    <source>
        <dbReference type="SAM" id="MobiDB-lite"/>
    </source>
</evidence>
<dbReference type="PROSITE" id="PS00237">
    <property type="entry name" value="G_PROTEIN_RECEP_F1_1"/>
    <property type="match status" value="1"/>
</dbReference>
<comment type="subcellular location">
    <subcellularLocation>
        <location evidence="1">Membrane</location>
        <topology evidence="1">Multi-pass membrane protein</topology>
    </subcellularLocation>
</comment>
<dbReference type="InterPro" id="IPR000276">
    <property type="entry name" value="GPCR_Rhodpsn"/>
</dbReference>
<dbReference type="PANTHER" id="PTHR45695">
    <property type="entry name" value="LEUCOKININ RECEPTOR-RELATED"/>
    <property type="match status" value="1"/>
</dbReference>
<reference evidence="12 13" key="1">
    <citation type="submission" date="2022-05" db="EMBL/GenBank/DDBJ databases">
        <authorList>
            <consortium name="Genoscope - CEA"/>
            <person name="William W."/>
        </authorList>
    </citation>
    <scope>NUCLEOTIDE SEQUENCE [LARGE SCALE GENOMIC DNA]</scope>
</reference>
<keyword evidence="3 10" id="KW-1133">Transmembrane helix</keyword>
<gene>
    <name evidence="12" type="ORF">PLOB_00018665</name>
</gene>
<accession>A0ABN8NJG9</accession>
<sequence>MLSEIQRNTSSLLDTYRQAIKFKRVLDNYRNNLYSTSLVLLALGAAENIVVCSVLLKASKSGRATQPNAKLSNFLILQLAITDLVFRALNVLRKTFANFWEISPEHCKTVIFTQFTCAAVTFVLLSGIALDRYIHIIFPVRSLGLKPRKCLTMLLIWVYAMLICSGFIPSATVSANIFNFRHKNRPFLNLTQNNVSRWRDIREPRKHCTPGSVGSLERQVAFTTYFLLAFVVPLVCIIFSYTKITCFLSNKAKASNHVHRNIARAKLRAVRMCVLVVLSFIVSWGPIMILDIITSYHHDHLRKKASGNLPLRPLFDCFSLTSSIFNPIIYAFCDASFRRNLRLLLCSPKTTRFEVNRISPSRNKGNSPIQLTTFNRREP</sequence>
<dbReference type="CDD" id="cd00637">
    <property type="entry name" value="7tm_classA_rhodopsin-like"/>
    <property type="match status" value="1"/>
</dbReference>
<comment type="similarity">
    <text evidence="8">Belongs to the G-protein coupled receptor 1 family.</text>
</comment>
<evidence type="ECO:0000313" key="13">
    <source>
        <dbReference type="Proteomes" id="UP001159405"/>
    </source>
</evidence>
<evidence type="ECO:0000256" key="10">
    <source>
        <dbReference type="SAM" id="Phobius"/>
    </source>
</evidence>
<keyword evidence="2 8" id="KW-0812">Transmembrane</keyword>
<keyword evidence="13" id="KW-1185">Reference proteome</keyword>
<dbReference type="Pfam" id="PF00001">
    <property type="entry name" value="7tm_1"/>
    <property type="match status" value="1"/>
</dbReference>
<feature type="transmembrane region" description="Helical" evidence="10">
    <location>
        <begin position="313"/>
        <end position="333"/>
    </location>
</feature>
<evidence type="ECO:0000259" key="11">
    <source>
        <dbReference type="PROSITE" id="PS50262"/>
    </source>
</evidence>
<feature type="transmembrane region" description="Helical" evidence="10">
    <location>
        <begin position="109"/>
        <end position="130"/>
    </location>
</feature>
<dbReference type="PRINTS" id="PR00237">
    <property type="entry name" value="GPCRRHODOPSN"/>
</dbReference>
<feature type="domain" description="G-protein coupled receptors family 1 profile" evidence="11">
    <location>
        <begin position="47"/>
        <end position="330"/>
    </location>
</feature>
<evidence type="ECO:0000256" key="3">
    <source>
        <dbReference type="ARBA" id="ARBA00022989"/>
    </source>
</evidence>
<dbReference type="Gene3D" id="1.20.1070.10">
    <property type="entry name" value="Rhodopsin 7-helix transmembrane proteins"/>
    <property type="match status" value="1"/>
</dbReference>